<sequence>MDWLEEADKKDSHSEVHSFRDYMDIFENNPVRELRPTYKYLLDMVRSYGMDEEGNYKVFQFAYPDSPPVYGQKKTQQAMVQNLENFEKEGFNNKFILFVGPNGSSKSSIVRQFMKGAETYSKSDEGLLYSFSWIFPIDQKIKGNLGFAAQDTSKDLNSFAYLEDKDVSAILGSELKDHPLLLIPKEYRQEIINEKLKDKPEHAELIKRSYLYKSDLSKRNRMIYDALLKSYKGKHSEVLKHVRVERILISKRYSTSAVTIEPQLHVDAKLQQITMDKRLASLPPSLQSLNLFSMQGEVVLANRGILEYSDLLKRPLDTYKYLLMTMETGSINLQGILTELDIFFIGTSNEVHLAGFKQHPDFNSFKGRINFVRVPYLLNFKDEMKIYEEQVEGLKTDSLLEPHALEAFCLFAIMTRLRASQTKHFEDSKLAKIVTALNPLEKAKLYATGELPSKLDSEEKQILKVGISDLHSEFEFENLYEGKFGVSPRDMKNSLYKITSKHSTITFVEVIDYLYKLIQKKNNYDFLNMTPQGDFHHPARFIVLIKEECLNRFDRELRDSLGLVDDRSYEDYLKKYIEHVNASIKGERIKNPITGKYEDFDNYFISEFEKSIDLIEKPESFRSHLISKLGAWYLDNPNKEIIYNDVFPDVVEKLQESFRVEQKKVIVEISKQLVFFEKELISIDDEKYHSPLSEEHRDQIKMVLENLMTRYGYSQNGAIALLKYIIKERY</sequence>
<organism evidence="2 3">
    <name type="scientific">Halobacteriovorax marinus</name>
    <dbReference type="NCBI Taxonomy" id="97084"/>
    <lineage>
        <taxon>Bacteria</taxon>
        <taxon>Pseudomonadati</taxon>
        <taxon>Bdellovibrionota</taxon>
        <taxon>Bacteriovoracia</taxon>
        <taxon>Bacteriovoracales</taxon>
        <taxon>Halobacteriovoraceae</taxon>
        <taxon>Halobacteriovorax</taxon>
    </lineage>
</organism>
<evidence type="ECO:0000259" key="1">
    <source>
        <dbReference type="SMART" id="SM00763"/>
    </source>
</evidence>
<protein>
    <recommendedName>
        <fullName evidence="1">PrkA AAA domain-containing protein</fullName>
    </recommendedName>
</protein>
<dbReference type="InterPro" id="IPR027417">
    <property type="entry name" value="P-loop_NTPase"/>
</dbReference>
<dbReference type="Pfam" id="PF08298">
    <property type="entry name" value="AAA_PrkA"/>
    <property type="match status" value="1"/>
</dbReference>
<dbReference type="Pfam" id="PF06798">
    <property type="entry name" value="PrkA"/>
    <property type="match status" value="1"/>
</dbReference>
<dbReference type="SUPFAM" id="SSF52540">
    <property type="entry name" value="P-loop containing nucleoside triphosphate hydrolases"/>
    <property type="match status" value="1"/>
</dbReference>
<gene>
    <name evidence="2" type="ORF">A9Q84_18655</name>
</gene>
<accession>A0A1Y5F228</accession>
<dbReference type="PANTHER" id="PTHR30267:SF2">
    <property type="entry name" value="PROTEIN PRKA"/>
    <property type="match status" value="1"/>
</dbReference>
<reference evidence="3" key="1">
    <citation type="journal article" date="2017" name="Proc. Natl. Acad. Sci. U.S.A.">
        <title>Simulation of Deepwater Horizon oil plume reveals substrate specialization within a complex community of hydrocarbon-degraders.</title>
        <authorList>
            <person name="Hu P."/>
            <person name="Dubinsky E.A."/>
            <person name="Probst A.J."/>
            <person name="Wang J."/>
            <person name="Sieber C.M.K."/>
            <person name="Tom L.M."/>
            <person name="Gardinali P."/>
            <person name="Banfield J.F."/>
            <person name="Atlas R.M."/>
            <person name="Andersen G.L."/>
        </authorList>
    </citation>
    <scope>NUCLEOTIDE SEQUENCE [LARGE SCALE GENOMIC DNA]</scope>
</reference>
<dbReference type="PANTHER" id="PTHR30267">
    <property type="entry name" value="PROTEIN KINASE PRKA"/>
    <property type="match status" value="1"/>
</dbReference>
<feature type="domain" description="PrkA AAA" evidence="1">
    <location>
        <begin position="17"/>
        <end position="424"/>
    </location>
</feature>
<evidence type="ECO:0000313" key="2">
    <source>
        <dbReference type="EMBL" id="OUR93495.1"/>
    </source>
</evidence>
<dbReference type="Proteomes" id="UP000196531">
    <property type="component" value="Unassembled WGS sequence"/>
</dbReference>
<dbReference type="AlphaFoldDB" id="A0A1Y5F228"/>
<dbReference type="EMBL" id="MAAO01000015">
    <property type="protein sequence ID" value="OUR93495.1"/>
    <property type="molecule type" value="Genomic_DNA"/>
</dbReference>
<evidence type="ECO:0000313" key="3">
    <source>
        <dbReference type="Proteomes" id="UP000196531"/>
    </source>
</evidence>
<name>A0A1Y5F228_9BACT</name>
<dbReference type="GO" id="GO:0004672">
    <property type="term" value="F:protein kinase activity"/>
    <property type="evidence" value="ECO:0007669"/>
    <property type="project" value="TreeGrafter"/>
</dbReference>
<dbReference type="InterPro" id="IPR013153">
    <property type="entry name" value="Prk_AAA"/>
</dbReference>
<proteinExistence type="predicted"/>
<dbReference type="SMART" id="SM00763">
    <property type="entry name" value="AAA_PrkA"/>
    <property type="match status" value="1"/>
</dbReference>
<dbReference type="InterPro" id="IPR010650">
    <property type="entry name" value="PrkA_C"/>
</dbReference>
<comment type="caution">
    <text evidence="2">The sequence shown here is derived from an EMBL/GenBank/DDBJ whole genome shotgun (WGS) entry which is preliminary data.</text>
</comment>